<keyword evidence="9" id="KW-1185">Reference proteome</keyword>
<dbReference type="InterPro" id="IPR004646">
    <property type="entry name" value="Fe-S_hydro-lyase_TtdA-typ_cat"/>
</dbReference>
<keyword evidence="4" id="KW-0408">Iron</keyword>
<dbReference type="Pfam" id="PF05681">
    <property type="entry name" value="Fumerase"/>
    <property type="match status" value="1"/>
</dbReference>
<sequence>MREIKAQTITRTVKELCIQANKVLPCSVQSAIQEARQAETSPLCKSVLGDLQDNIAAALSLDVPVCQDTGMAVVFVEIGQEVHLTGGLLEEAVNQGVREGYTEGLLRLSVVGDPLRRVNTNDNTPAVLHTRLVAGDKINIMVAPKGFGSENMSALKMFTPAATEEDIISFVADTVKRAGSNPCPPVVVGVGIGGDFELCAYLAKKALCRDLDAANPDAYYAELEHRMLERVNALGVGSQGFGGDVTALGVNIETYATHIAGLPVAVNMGCHVTRHACAVIEGEETE</sequence>
<evidence type="ECO:0000313" key="9">
    <source>
        <dbReference type="Proteomes" id="UP000003340"/>
    </source>
</evidence>
<comment type="caution">
    <text evidence="8">The sequence shown here is derived from an EMBL/GenBank/DDBJ whole genome shotgun (WGS) entry which is preliminary data.</text>
</comment>
<dbReference type="HOGENOM" id="CLU_041245_0_0_9"/>
<protein>
    <submittedName>
        <fullName evidence="8">Hydrolyase, tartrate alpha subunit/fumarate domain protein, Fe-S type</fullName>
    </submittedName>
</protein>
<dbReference type="GO" id="GO:0016829">
    <property type="term" value="F:lyase activity"/>
    <property type="evidence" value="ECO:0007669"/>
    <property type="project" value="UniProtKB-KW"/>
</dbReference>
<feature type="domain" description="Fe-S hydro-lyase tartrate dehydratase alpha-type catalytic" evidence="7">
    <location>
        <begin position="11"/>
        <end position="277"/>
    </location>
</feature>
<reference evidence="8 9" key="1">
    <citation type="submission" date="2009-01" db="EMBL/GenBank/DDBJ databases">
        <authorList>
            <person name="Fulton L."/>
            <person name="Clifton S."/>
            <person name="Fulton B."/>
            <person name="Xu J."/>
            <person name="Minx P."/>
            <person name="Pepin K.H."/>
            <person name="Johnson M."/>
            <person name="Bhonagiri V."/>
            <person name="Nash W.E."/>
            <person name="Mardis E.R."/>
            <person name="Wilson R.K."/>
        </authorList>
    </citation>
    <scope>NUCLEOTIDE SEQUENCE [LARGE SCALE GENOMIC DNA]</scope>
    <source>
        <strain evidence="8 9">DSM 5476</strain>
    </source>
</reference>
<evidence type="ECO:0000256" key="4">
    <source>
        <dbReference type="ARBA" id="ARBA00023004"/>
    </source>
</evidence>
<gene>
    <name evidence="8" type="ORF">CLOSTMETH_00104</name>
</gene>
<dbReference type="InterPro" id="IPR051208">
    <property type="entry name" value="Class-I_Fumarase/Tartrate_DH"/>
</dbReference>
<organism evidence="8 9">
    <name type="scientific">[Clostridium] methylpentosum DSM 5476</name>
    <dbReference type="NCBI Taxonomy" id="537013"/>
    <lineage>
        <taxon>Bacteria</taxon>
        <taxon>Bacillati</taxon>
        <taxon>Bacillota</taxon>
        <taxon>Clostridia</taxon>
        <taxon>Eubacteriales</taxon>
        <taxon>Oscillospiraceae</taxon>
        <taxon>Oscillospiraceae incertae sedis</taxon>
    </lineage>
</organism>
<evidence type="ECO:0000313" key="8">
    <source>
        <dbReference type="EMBL" id="EEG32232.1"/>
    </source>
</evidence>
<dbReference type="STRING" id="537013.CLOSTMETH_00104"/>
<dbReference type="NCBIfam" id="TIGR00722">
    <property type="entry name" value="ttdA_fumA_fumB"/>
    <property type="match status" value="1"/>
</dbReference>
<keyword evidence="2" id="KW-0004">4Fe-4S</keyword>
<keyword evidence="5" id="KW-0411">Iron-sulfur</keyword>
<keyword evidence="3" id="KW-0479">Metal-binding</keyword>
<evidence type="ECO:0000256" key="3">
    <source>
        <dbReference type="ARBA" id="ARBA00022723"/>
    </source>
</evidence>
<dbReference type="Proteomes" id="UP000003340">
    <property type="component" value="Unassembled WGS sequence"/>
</dbReference>
<dbReference type="GO" id="GO:0046872">
    <property type="term" value="F:metal ion binding"/>
    <property type="evidence" value="ECO:0007669"/>
    <property type="project" value="UniProtKB-KW"/>
</dbReference>
<evidence type="ECO:0000256" key="5">
    <source>
        <dbReference type="ARBA" id="ARBA00023014"/>
    </source>
</evidence>
<evidence type="ECO:0000256" key="1">
    <source>
        <dbReference type="ARBA" id="ARBA00008876"/>
    </source>
</evidence>
<dbReference type="GO" id="GO:0051539">
    <property type="term" value="F:4 iron, 4 sulfur cluster binding"/>
    <property type="evidence" value="ECO:0007669"/>
    <property type="project" value="UniProtKB-KW"/>
</dbReference>
<dbReference type="AlphaFoldDB" id="C0E8F9"/>
<dbReference type="EMBL" id="ACEC01000004">
    <property type="protein sequence ID" value="EEG32232.1"/>
    <property type="molecule type" value="Genomic_DNA"/>
</dbReference>
<evidence type="ECO:0000259" key="7">
    <source>
        <dbReference type="Pfam" id="PF05681"/>
    </source>
</evidence>
<dbReference type="PANTHER" id="PTHR30389">
    <property type="entry name" value="FUMARATE HYDRATASE-RELATED"/>
    <property type="match status" value="1"/>
</dbReference>
<accession>C0E8F9</accession>
<reference evidence="8 9" key="2">
    <citation type="submission" date="2009-02" db="EMBL/GenBank/DDBJ databases">
        <title>Draft genome sequence of Clostridium methylpentosum (DSM 5476).</title>
        <authorList>
            <person name="Sudarsanam P."/>
            <person name="Ley R."/>
            <person name="Guruge J."/>
            <person name="Turnbaugh P.J."/>
            <person name="Mahowald M."/>
            <person name="Liep D."/>
            <person name="Gordon J."/>
        </authorList>
    </citation>
    <scope>NUCLEOTIDE SEQUENCE [LARGE SCALE GENOMIC DNA]</scope>
    <source>
        <strain evidence="8 9">DSM 5476</strain>
    </source>
</reference>
<evidence type="ECO:0000256" key="2">
    <source>
        <dbReference type="ARBA" id="ARBA00022485"/>
    </source>
</evidence>
<proteinExistence type="inferred from homology"/>
<dbReference type="NCBIfam" id="NF004885">
    <property type="entry name" value="PRK06246.1"/>
    <property type="match status" value="1"/>
</dbReference>
<name>C0E8F9_9FIRM</name>
<comment type="similarity">
    <text evidence="1">Belongs to the class-I fumarase family.</text>
</comment>
<dbReference type="eggNOG" id="COG1951">
    <property type="taxonomic scope" value="Bacteria"/>
</dbReference>
<dbReference type="PANTHER" id="PTHR30389:SF17">
    <property type="entry name" value="L(+)-TARTRATE DEHYDRATASE SUBUNIT ALPHA-RELATED"/>
    <property type="match status" value="1"/>
</dbReference>
<keyword evidence="6 8" id="KW-0456">Lyase</keyword>
<evidence type="ECO:0000256" key="6">
    <source>
        <dbReference type="ARBA" id="ARBA00023239"/>
    </source>
</evidence>